<reference evidence="1" key="1">
    <citation type="submission" date="2009-09" db="EMBL/GenBank/DDBJ databases">
        <authorList>
            <person name="Weinstock G."/>
            <person name="Sodergren E."/>
            <person name="Clifton S."/>
            <person name="Fulton L."/>
            <person name="Fulton B."/>
            <person name="Courtney L."/>
            <person name="Fronick C."/>
            <person name="Harrison M."/>
            <person name="Strong C."/>
            <person name="Farmer C."/>
            <person name="Delahaunty K."/>
            <person name="Markovic C."/>
            <person name="Hall O."/>
            <person name="Minx P."/>
            <person name="Tomlinson C."/>
            <person name="Mitreva M."/>
            <person name="Nelson J."/>
            <person name="Hou S."/>
            <person name="Wollam A."/>
            <person name="Pepin K.H."/>
            <person name="Johnson M."/>
            <person name="Bhonagiri V."/>
            <person name="Nash W.E."/>
            <person name="Warren W."/>
            <person name="Chinwalla A."/>
            <person name="Mardis E.R."/>
            <person name="Wilson R.K."/>
        </authorList>
    </citation>
    <scope>NUCLEOTIDE SEQUENCE [LARGE SCALE GENOMIC DNA]</scope>
    <source>
        <strain evidence="1">ATCC 51259</strain>
    </source>
</reference>
<dbReference type="AlphaFoldDB" id="C9LEP6"/>
<name>C9LEP6_9BACT</name>
<dbReference type="EMBL" id="ACIJ02000016">
    <property type="protein sequence ID" value="EEX72215.1"/>
    <property type="molecule type" value="Genomic_DNA"/>
</dbReference>
<evidence type="ECO:0000313" key="2">
    <source>
        <dbReference type="Proteomes" id="UP000003460"/>
    </source>
</evidence>
<protein>
    <submittedName>
        <fullName evidence="1">Uncharacterized protein</fullName>
    </submittedName>
</protein>
<comment type="caution">
    <text evidence="1">The sequence shown here is derived from an EMBL/GenBank/DDBJ whole genome shotgun (WGS) entry which is preliminary data.</text>
</comment>
<keyword evidence="2" id="KW-1185">Reference proteome</keyword>
<dbReference type="STRING" id="626522.GCWU000325_00676"/>
<dbReference type="Proteomes" id="UP000003460">
    <property type="component" value="Unassembled WGS sequence"/>
</dbReference>
<organism evidence="1 2">
    <name type="scientific">Alloprevotella tannerae ATCC 51259</name>
    <dbReference type="NCBI Taxonomy" id="626522"/>
    <lineage>
        <taxon>Bacteria</taxon>
        <taxon>Pseudomonadati</taxon>
        <taxon>Bacteroidota</taxon>
        <taxon>Bacteroidia</taxon>
        <taxon>Bacteroidales</taxon>
        <taxon>Prevotellaceae</taxon>
        <taxon>Alloprevotella</taxon>
    </lineage>
</organism>
<evidence type="ECO:0000313" key="1">
    <source>
        <dbReference type="EMBL" id="EEX72215.1"/>
    </source>
</evidence>
<gene>
    <name evidence="1" type="ORF">GCWU000325_00676</name>
</gene>
<sequence>MTNLCDSIKIDRTYSPLKWKKRFCTMAWKALSRSLTEKRGGNKRKGAWGFSLFLLNLHL</sequence>
<accession>C9LEP6</accession>
<proteinExistence type="predicted"/>
<dbReference type="HOGENOM" id="CLU_2956868_0_0_10"/>